<dbReference type="Proteomes" id="UP000314986">
    <property type="component" value="Unassembled WGS sequence"/>
</dbReference>
<dbReference type="CDD" id="cd09525">
    <property type="entry name" value="SAM_GAREM"/>
    <property type="match status" value="1"/>
</dbReference>
<accession>A0A4W3HA97</accession>
<dbReference type="InterPro" id="IPR025946">
    <property type="entry name" value="CABIT_dom"/>
</dbReference>
<reference evidence="5" key="4">
    <citation type="submission" date="2025-08" db="UniProtKB">
        <authorList>
            <consortium name="Ensembl"/>
        </authorList>
    </citation>
    <scope>IDENTIFICATION</scope>
</reference>
<keyword evidence="6" id="KW-1185">Reference proteome</keyword>
<evidence type="ECO:0000256" key="3">
    <source>
        <dbReference type="SAM" id="MobiDB-lite"/>
    </source>
</evidence>
<sequence>AAANPGLGSEIKWSAISLPLDLIVGKFRLPTLARLSQGEHVEGLTEQDLLLIHSCRQWTTVTAHSLEEGHYVIGPKIDIPLQYLGKFKLLDQDRDVREPVQYFNSVEEVANVFPDRVFVMEAITFSVKVVSGEFCEDSEVYNFTLRTGDELTLMGQAEILCAKTVKEKSRFNTILRKLGKTGTLSKQVKGKMPCLICMNHRTNESLSLPFQCRGKFSTRSPLEIQMQEGEHTIRSIIEKVRLPVNVTVPSRPPRNSYDLHCIREGHRYKLVSIISKTVVLCCIVRRDDIIPLHFLLLSDMPRFVLPEGLIRGDPHFEKLVQEITLFAQENFNTDEYSKAVREVKTDFTDDCTSPRRIRVCLQGYTSNSLNYARDELTQSFQRLSLCAFTGAMLHGNGEINIQSCRDSLGEHHLMPHELLTPSEMVDVDREYVTPDWAESEFRTQEPPEIPYEELWSNQIPDRSKDSRMPSPPPVPPKSEAVKEECRLLNAPPIPPRGTKGVQTASPPVPPRFPKAQLQQAHSPSPSLSYYSSGLHEIGNGSPSPDSYSLYCYPCTWGDCKAIDSSSHPVSGNISSNIQPLQPSWSDPWAYSENVPNVVSGRPTQLVPGDAVFKSYYSCPRLKPPGSQKRFAPFGALNPFANPNYSSSPSAVEWLEPSDHYKSPSATSDSSPDPGSILNAGDLSISCPVPPPRPPKVCEADNNIIIRSTAPISPTIVRGAEGGVTRVYLTQGVIEVPPVSSRSNAEIPISLPLSHTPGIPRLHCSSSQWHPPSDLSSLSVEEVSKCLRFIGLSEDVVTFFVRERIDGSIFVQLTEEILSDDFKLTKLQVKKIMQFIKGWRPKI</sequence>
<reference evidence="6" key="3">
    <citation type="journal article" date="2014" name="Nature">
        <title>Elephant shark genome provides unique insights into gnathostome evolution.</title>
        <authorList>
            <consortium name="International Elephant Shark Genome Sequencing Consortium"/>
            <person name="Venkatesh B."/>
            <person name="Lee A.P."/>
            <person name="Ravi V."/>
            <person name="Maurya A.K."/>
            <person name="Lian M.M."/>
            <person name="Swann J.B."/>
            <person name="Ohta Y."/>
            <person name="Flajnik M.F."/>
            <person name="Sutoh Y."/>
            <person name="Kasahara M."/>
            <person name="Hoon S."/>
            <person name="Gangu V."/>
            <person name="Roy S.W."/>
            <person name="Irimia M."/>
            <person name="Korzh V."/>
            <person name="Kondrychyn I."/>
            <person name="Lim Z.W."/>
            <person name="Tay B.H."/>
            <person name="Tohari S."/>
            <person name="Kong K.W."/>
            <person name="Ho S."/>
            <person name="Lorente-Galdos B."/>
            <person name="Quilez J."/>
            <person name="Marques-Bonet T."/>
            <person name="Raney B.J."/>
            <person name="Ingham P.W."/>
            <person name="Tay A."/>
            <person name="Hillier L.W."/>
            <person name="Minx P."/>
            <person name="Boehm T."/>
            <person name="Wilson R.K."/>
            <person name="Brenner S."/>
            <person name="Warren W.C."/>
        </authorList>
    </citation>
    <scope>NUCLEOTIDE SEQUENCE [LARGE SCALE GENOMIC DNA]</scope>
</reference>
<dbReference type="PANTHER" id="PTHR14454:SF5">
    <property type="entry name" value="GRB2-ASSOCIATED AND REGULATOR OF MAPK PROTEIN 2"/>
    <property type="match status" value="1"/>
</dbReference>
<name>A0A4W3HA97_CALMI</name>
<evidence type="ECO:0000256" key="2">
    <source>
        <dbReference type="ARBA" id="ARBA00022553"/>
    </source>
</evidence>
<dbReference type="PANTHER" id="PTHR14454">
    <property type="entry name" value="GRB2-ASSOCIATED AND REGULATOR OF MAPK PROTEIN FAMILY MEMBER"/>
    <property type="match status" value="1"/>
</dbReference>
<dbReference type="InterPro" id="IPR013761">
    <property type="entry name" value="SAM/pointed_sf"/>
</dbReference>
<feature type="domain" description="CABIT" evidence="4">
    <location>
        <begin position="29"/>
        <end position="292"/>
    </location>
</feature>
<comment type="similarity">
    <text evidence="1">Belongs to the GAREM family.</text>
</comment>
<evidence type="ECO:0000313" key="5">
    <source>
        <dbReference type="Ensembl" id="ENSCMIP00000012087.1"/>
    </source>
</evidence>
<dbReference type="SUPFAM" id="SSF47769">
    <property type="entry name" value="SAM/Pointed domain"/>
    <property type="match status" value="1"/>
</dbReference>
<reference evidence="6" key="2">
    <citation type="journal article" date="2007" name="PLoS Biol.">
        <title>Survey sequencing and comparative analysis of the elephant shark (Callorhinchus milii) genome.</title>
        <authorList>
            <person name="Venkatesh B."/>
            <person name="Kirkness E.F."/>
            <person name="Loh Y.H."/>
            <person name="Halpern A.L."/>
            <person name="Lee A.P."/>
            <person name="Johnson J."/>
            <person name="Dandona N."/>
            <person name="Viswanathan L.D."/>
            <person name="Tay A."/>
            <person name="Venter J.C."/>
            <person name="Strausberg R.L."/>
            <person name="Brenner S."/>
        </authorList>
    </citation>
    <scope>NUCLEOTIDE SEQUENCE [LARGE SCALE GENOMIC DNA]</scope>
</reference>
<proteinExistence type="inferred from homology"/>
<feature type="region of interest" description="Disordered" evidence="3">
    <location>
        <begin position="655"/>
        <end position="684"/>
    </location>
</feature>
<dbReference type="Gene3D" id="1.10.150.50">
    <property type="entry name" value="Transcription Factor, Ets-1"/>
    <property type="match status" value="1"/>
</dbReference>
<evidence type="ECO:0000256" key="1">
    <source>
        <dbReference type="ARBA" id="ARBA00006392"/>
    </source>
</evidence>
<reference evidence="5" key="5">
    <citation type="submission" date="2025-09" db="UniProtKB">
        <authorList>
            <consortium name="Ensembl"/>
        </authorList>
    </citation>
    <scope>IDENTIFICATION</scope>
</reference>
<feature type="region of interest" description="Disordered" evidence="3">
    <location>
        <begin position="460"/>
        <end position="528"/>
    </location>
</feature>
<protein>
    <submittedName>
        <fullName evidence="5">GRB2 associated regulator of MAPK1 subtype 2</fullName>
    </submittedName>
</protein>
<reference evidence="6" key="1">
    <citation type="journal article" date="2006" name="Science">
        <title>Ancient noncoding elements conserved in the human genome.</title>
        <authorList>
            <person name="Venkatesh B."/>
            <person name="Kirkness E.F."/>
            <person name="Loh Y.H."/>
            <person name="Halpern A.L."/>
            <person name="Lee A.P."/>
            <person name="Johnson J."/>
            <person name="Dandona N."/>
            <person name="Viswanathan L.D."/>
            <person name="Tay A."/>
            <person name="Venter J.C."/>
            <person name="Strausberg R.L."/>
            <person name="Brenner S."/>
        </authorList>
    </citation>
    <scope>NUCLEOTIDE SEQUENCE [LARGE SCALE GENOMIC DNA]</scope>
</reference>
<dbReference type="Ensembl" id="ENSCMIT00000012374.1">
    <property type="protein sequence ID" value="ENSCMIP00000012087.1"/>
    <property type="gene ID" value="ENSCMIG00000006209.1"/>
</dbReference>
<dbReference type="GeneTree" id="ENSGT00530000063834"/>
<evidence type="ECO:0000259" key="4">
    <source>
        <dbReference type="Pfam" id="PF12736"/>
    </source>
</evidence>
<evidence type="ECO:0000313" key="6">
    <source>
        <dbReference type="Proteomes" id="UP000314986"/>
    </source>
</evidence>
<dbReference type="InterPro" id="IPR052281">
    <property type="entry name" value="GAREM"/>
</dbReference>
<feature type="compositionally biased region" description="Low complexity" evidence="3">
    <location>
        <begin position="662"/>
        <end position="675"/>
    </location>
</feature>
<dbReference type="Pfam" id="PF12736">
    <property type="entry name" value="CABIT"/>
    <property type="match status" value="1"/>
</dbReference>
<keyword evidence="2" id="KW-0597">Phosphoprotein</keyword>
<gene>
    <name evidence="5" type="primary">gareml</name>
</gene>
<organism evidence="5 6">
    <name type="scientific">Callorhinchus milii</name>
    <name type="common">Ghost shark</name>
    <dbReference type="NCBI Taxonomy" id="7868"/>
    <lineage>
        <taxon>Eukaryota</taxon>
        <taxon>Metazoa</taxon>
        <taxon>Chordata</taxon>
        <taxon>Craniata</taxon>
        <taxon>Vertebrata</taxon>
        <taxon>Chondrichthyes</taxon>
        <taxon>Holocephali</taxon>
        <taxon>Chimaeriformes</taxon>
        <taxon>Callorhinchidae</taxon>
        <taxon>Callorhinchus</taxon>
    </lineage>
</organism>
<dbReference type="AlphaFoldDB" id="A0A4W3HA97"/>